<dbReference type="Pfam" id="PF00226">
    <property type="entry name" value="DnaJ"/>
    <property type="match status" value="1"/>
</dbReference>
<dbReference type="SUPFAM" id="SSF46565">
    <property type="entry name" value="Chaperone J-domain"/>
    <property type="match status" value="1"/>
</dbReference>
<comment type="caution">
    <text evidence="8">The sequence shown here is derived from an EMBL/GenBank/DDBJ whole genome shotgun (WGS) entry which is preliminary data.</text>
</comment>
<dbReference type="PROSITE" id="PS50076">
    <property type="entry name" value="DNAJ_2"/>
    <property type="match status" value="1"/>
</dbReference>
<evidence type="ECO:0000313" key="8">
    <source>
        <dbReference type="EMBL" id="KAK9529150.1"/>
    </source>
</evidence>
<dbReference type="CDD" id="cd06257">
    <property type="entry name" value="DnaJ"/>
    <property type="match status" value="1"/>
</dbReference>
<sequence length="181" mass="21161">MAAQGVFRWMQAYVVVLCCFTEALSSASESSRSYYDTLRVEPSASDSHIKKAFRKLAIQYHPDKNKSADAEKTFGEIAEAYKVLSNKEKRKLYDVMGHEAFLKDEASVDQDDEHETSFHFGFEDFFHDFDDSPFVEETFFHWTFAQDGEDENGIFNHYGVEEHGHSFYFVDEEDDDHYYYV</sequence>
<keyword evidence="6" id="KW-0732">Signal</keyword>
<evidence type="ECO:0000256" key="5">
    <source>
        <dbReference type="ARBA" id="ARBA00046365"/>
    </source>
</evidence>
<dbReference type="PRINTS" id="PR00625">
    <property type="entry name" value="JDOMAIN"/>
</dbReference>
<gene>
    <name evidence="8" type="ORF">VZT92_013264</name>
</gene>
<dbReference type="Proteomes" id="UP001488805">
    <property type="component" value="Unassembled WGS sequence"/>
</dbReference>
<proteinExistence type="predicted"/>
<dbReference type="GO" id="GO:0051087">
    <property type="term" value="F:protein-folding chaperone binding"/>
    <property type="evidence" value="ECO:0007669"/>
    <property type="project" value="TreeGrafter"/>
</dbReference>
<dbReference type="GO" id="GO:0005783">
    <property type="term" value="C:endoplasmic reticulum"/>
    <property type="evidence" value="ECO:0007669"/>
    <property type="project" value="TreeGrafter"/>
</dbReference>
<evidence type="ECO:0000256" key="6">
    <source>
        <dbReference type="SAM" id="SignalP"/>
    </source>
</evidence>
<dbReference type="PANTHER" id="PTHR44360:SF1">
    <property type="entry name" value="DNAJ HOMOLOG SUBFAMILY B MEMBER 9"/>
    <property type="match status" value="1"/>
</dbReference>
<dbReference type="AlphaFoldDB" id="A0AAW1F447"/>
<comment type="function">
    <text evidence="4">Co-chaperone for Hsp70 protein HSPA5/BiP that acts as a key repressor of the ERN1/IRE1-mediated unfolded protein response (UPR). J domain-containing co-chaperones stimulate the ATPase activity of Hsp70 proteins and are required for efficient substrate recognition by Hsp70 proteins. In the unstressed endoplasmic reticulum, interacts with the luminal region of ERN1/IRE1 and selectively recruits HSPA5/BiP: HSPA5/BiP disrupts the dimerization of the active ERN1/IRE1 luminal region, thereby inactivating ERN1/IRE1. Also involved in endoplasmic reticulum-associated degradation (ERAD) of misfolded proteins. Required for survival of B-cell progenitors and normal antibody production.</text>
</comment>
<feature type="signal peptide" evidence="6">
    <location>
        <begin position="1"/>
        <end position="27"/>
    </location>
</feature>
<dbReference type="Gene3D" id="1.10.287.110">
    <property type="entry name" value="DnaJ domain"/>
    <property type="match status" value="1"/>
</dbReference>
<organism evidence="8 9">
    <name type="scientific">Zoarces viviparus</name>
    <name type="common">Viviparous eelpout</name>
    <name type="synonym">Blennius viviparus</name>
    <dbReference type="NCBI Taxonomy" id="48416"/>
    <lineage>
        <taxon>Eukaryota</taxon>
        <taxon>Metazoa</taxon>
        <taxon>Chordata</taxon>
        <taxon>Craniata</taxon>
        <taxon>Vertebrata</taxon>
        <taxon>Euteleostomi</taxon>
        <taxon>Actinopterygii</taxon>
        <taxon>Neopterygii</taxon>
        <taxon>Teleostei</taxon>
        <taxon>Neoteleostei</taxon>
        <taxon>Acanthomorphata</taxon>
        <taxon>Eupercaria</taxon>
        <taxon>Perciformes</taxon>
        <taxon>Cottioidei</taxon>
        <taxon>Zoarcales</taxon>
        <taxon>Zoarcidae</taxon>
        <taxon>Zoarcinae</taxon>
        <taxon>Zoarces</taxon>
    </lineage>
</organism>
<protein>
    <recommendedName>
        <fullName evidence="2">DnaJ homolog subfamily B member 9</fullName>
    </recommendedName>
    <alternativeName>
        <fullName evidence="3">Endoplasmic reticulum DNA J domain-containing protein 4</fullName>
    </alternativeName>
</protein>
<name>A0AAW1F447_ZOAVI</name>
<dbReference type="PANTHER" id="PTHR44360">
    <property type="entry name" value="DNAJ HOMOLOG SUBFAMILY B MEMBER 9"/>
    <property type="match status" value="1"/>
</dbReference>
<dbReference type="InterPro" id="IPR051948">
    <property type="entry name" value="Hsp70_co-chaperone_J-domain"/>
</dbReference>
<evidence type="ECO:0000256" key="1">
    <source>
        <dbReference type="ARBA" id="ARBA00023186"/>
    </source>
</evidence>
<evidence type="ECO:0000256" key="4">
    <source>
        <dbReference type="ARBA" id="ARBA00045428"/>
    </source>
</evidence>
<comment type="subunit">
    <text evidence="5">Interacts with HSPA5/BiP; interaction is direct. Interacts with ERN1/IRE1 (via the luminal region). Interacts with DERL1.</text>
</comment>
<dbReference type="GO" id="GO:0036503">
    <property type="term" value="P:ERAD pathway"/>
    <property type="evidence" value="ECO:0007669"/>
    <property type="project" value="TreeGrafter"/>
</dbReference>
<accession>A0AAW1F447</accession>
<feature type="chain" id="PRO_5043867070" description="DnaJ homolog subfamily B member 9" evidence="6">
    <location>
        <begin position="28"/>
        <end position="181"/>
    </location>
</feature>
<evidence type="ECO:0000259" key="7">
    <source>
        <dbReference type="PROSITE" id="PS50076"/>
    </source>
</evidence>
<feature type="domain" description="J" evidence="7">
    <location>
        <begin position="33"/>
        <end position="97"/>
    </location>
</feature>
<evidence type="ECO:0000256" key="2">
    <source>
        <dbReference type="ARBA" id="ARBA00040158"/>
    </source>
</evidence>
<dbReference type="EMBL" id="JBCEZU010000111">
    <property type="protein sequence ID" value="KAK9529150.1"/>
    <property type="molecule type" value="Genomic_DNA"/>
</dbReference>
<dbReference type="SMART" id="SM00271">
    <property type="entry name" value="DnaJ"/>
    <property type="match status" value="1"/>
</dbReference>
<evidence type="ECO:0000256" key="3">
    <source>
        <dbReference type="ARBA" id="ARBA00041533"/>
    </source>
</evidence>
<keyword evidence="1" id="KW-0143">Chaperone</keyword>
<dbReference type="InterPro" id="IPR036869">
    <property type="entry name" value="J_dom_sf"/>
</dbReference>
<dbReference type="InterPro" id="IPR001623">
    <property type="entry name" value="DnaJ_domain"/>
</dbReference>
<evidence type="ECO:0000313" key="9">
    <source>
        <dbReference type="Proteomes" id="UP001488805"/>
    </source>
</evidence>
<reference evidence="8 9" key="1">
    <citation type="journal article" date="2024" name="Genome Biol. Evol.">
        <title>Chromosome-level genome assembly of the viviparous eelpout Zoarces viviparus.</title>
        <authorList>
            <person name="Fuhrmann N."/>
            <person name="Brasseur M.V."/>
            <person name="Bakowski C.E."/>
            <person name="Podsiadlowski L."/>
            <person name="Prost S."/>
            <person name="Krehenwinkel H."/>
            <person name="Mayer C."/>
        </authorList>
    </citation>
    <scope>NUCLEOTIDE SEQUENCE [LARGE SCALE GENOMIC DNA]</scope>
    <source>
        <strain evidence="8">NO-MEL_2022_Ind0_liver</strain>
    </source>
</reference>
<keyword evidence="9" id="KW-1185">Reference proteome</keyword>
<dbReference type="GO" id="GO:0051787">
    <property type="term" value="F:misfolded protein binding"/>
    <property type="evidence" value="ECO:0007669"/>
    <property type="project" value="TreeGrafter"/>
</dbReference>